<evidence type="ECO:0000313" key="3">
    <source>
        <dbReference type="Proteomes" id="UP000733379"/>
    </source>
</evidence>
<name>A0ABS6AQI0_9NOCA</name>
<dbReference type="EMBL" id="JAHKNI010000001">
    <property type="protein sequence ID" value="MBU3060272.1"/>
    <property type="molecule type" value="Genomic_DNA"/>
</dbReference>
<dbReference type="Proteomes" id="UP000733379">
    <property type="component" value="Unassembled WGS sequence"/>
</dbReference>
<dbReference type="InterPro" id="IPR050765">
    <property type="entry name" value="Riboflavin_Biosynth_HTPR"/>
</dbReference>
<dbReference type="InterPro" id="IPR002734">
    <property type="entry name" value="RibDG_C"/>
</dbReference>
<accession>A0ABS6AQI0</accession>
<evidence type="ECO:0000313" key="2">
    <source>
        <dbReference type="EMBL" id="MBU3060272.1"/>
    </source>
</evidence>
<organism evidence="2 3">
    <name type="scientific">Nocardia albiluteola</name>
    <dbReference type="NCBI Taxonomy" id="2842303"/>
    <lineage>
        <taxon>Bacteria</taxon>
        <taxon>Bacillati</taxon>
        <taxon>Actinomycetota</taxon>
        <taxon>Actinomycetes</taxon>
        <taxon>Mycobacteriales</taxon>
        <taxon>Nocardiaceae</taxon>
        <taxon>Nocardia</taxon>
    </lineage>
</organism>
<dbReference type="SUPFAM" id="SSF53597">
    <property type="entry name" value="Dihydrofolate reductase-like"/>
    <property type="match status" value="1"/>
</dbReference>
<protein>
    <submittedName>
        <fullName evidence="2">Dihydrofolate reductase family protein</fullName>
    </submittedName>
</protein>
<feature type="domain" description="Bacterial bifunctional deaminase-reductase C-terminal" evidence="1">
    <location>
        <begin position="22"/>
        <end position="190"/>
    </location>
</feature>
<comment type="caution">
    <text evidence="2">The sequence shown here is derived from an EMBL/GenBank/DDBJ whole genome shotgun (WGS) entry which is preliminary data.</text>
</comment>
<sequence>MTTDTASGTPEGSTTQASATRKVIEYVLVSADGVYEDPVGMMKVGEYQDEAYLRDGLGLLMACDAILFGRHTYEGFAKLYGSGTHKPMWADRLNTIPKYVFSSTLEHADWGNTTIVRGDVVAEVTRLRQQAGGNLLILGHGRLGETLLRERLIDVIDMTVYPLLLGRGKQYFQEGQDAKLRLTAVKTFSKIVKLTYETTS</sequence>
<gene>
    <name evidence="2" type="ORF">KO481_01870</name>
</gene>
<proteinExistence type="predicted"/>
<dbReference type="InterPro" id="IPR024072">
    <property type="entry name" value="DHFR-like_dom_sf"/>
</dbReference>
<dbReference type="Gene3D" id="3.40.430.10">
    <property type="entry name" value="Dihydrofolate Reductase, subunit A"/>
    <property type="match status" value="1"/>
</dbReference>
<reference evidence="2 3" key="1">
    <citation type="submission" date="2021-06" db="EMBL/GenBank/DDBJ databases">
        <title>Actinomycetes sequencing.</title>
        <authorList>
            <person name="Shan Q."/>
        </authorList>
    </citation>
    <scope>NUCLEOTIDE SEQUENCE [LARGE SCALE GENOMIC DNA]</scope>
    <source>
        <strain evidence="2 3">NEAU-G5</strain>
    </source>
</reference>
<dbReference type="PANTHER" id="PTHR38011:SF11">
    <property type="entry name" value="2,5-DIAMINO-6-RIBOSYLAMINO-4(3H)-PYRIMIDINONE 5'-PHOSPHATE REDUCTASE"/>
    <property type="match status" value="1"/>
</dbReference>
<dbReference type="PANTHER" id="PTHR38011">
    <property type="entry name" value="DIHYDROFOLATE REDUCTASE FAMILY PROTEIN (AFU_ORTHOLOGUE AFUA_8G06820)"/>
    <property type="match status" value="1"/>
</dbReference>
<dbReference type="RefSeq" id="WP_215915162.1">
    <property type="nucleotide sequence ID" value="NZ_JAHKNI010000001.1"/>
</dbReference>
<evidence type="ECO:0000259" key="1">
    <source>
        <dbReference type="Pfam" id="PF01872"/>
    </source>
</evidence>
<keyword evidence="3" id="KW-1185">Reference proteome</keyword>
<dbReference type="Pfam" id="PF01872">
    <property type="entry name" value="RibD_C"/>
    <property type="match status" value="1"/>
</dbReference>